<accession>E1QIX3</accession>
<dbReference type="HOGENOM" id="CLU_095272_2_0_7"/>
<evidence type="ECO:0000313" key="6">
    <source>
        <dbReference type="EMBL" id="ADK85516.1"/>
    </source>
</evidence>
<evidence type="ECO:0000259" key="5">
    <source>
        <dbReference type="Pfam" id="PF02662"/>
    </source>
</evidence>
<gene>
    <name evidence="6" type="ordered locus">Deba_2151</name>
</gene>
<proteinExistence type="predicted"/>
<protein>
    <submittedName>
        <fullName evidence="6">Methyl-viologen-reducing hydrogenase delta subunit</fullName>
    </submittedName>
</protein>
<evidence type="ECO:0000256" key="1">
    <source>
        <dbReference type="ARBA" id="ARBA00022723"/>
    </source>
</evidence>
<dbReference type="Pfam" id="PF02662">
    <property type="entry name" value="FlpD"/>
    <property type="match status" value="1"/>
</dbReference>
<keyword evidence="4" id="KW-0411">Iron-sulfur</keyword>
<keyword evidence="1" id="KW-0479">Metal-binding</keyword>
<dbReference type="EMBL" id="CP002085">
    <property type="protein sequence ID" value="ADK85516.1"/>
    <property type="molecule type" value="Genomic_DNA"/>
</dbReference>
<dbReference type="STRING" id="644282.Deba_2151"/>
<keyword evidence="7" id="KW-1185">Reference proteome</keyword>
<evidence type="ECO:0000256" key="2">
    <source>
        <dbReference type="ARBA" id="ARBA00023002"/>
    </source>
</evidence>
<evidence type="ECO:0000256" key="4">
    <source>
        <dbReference type="ARBA" id="ARBA00023014"/>
    </source>
</evidence>
<dbReference type="Proteomes" id="UP000009047">
    <property type="component" value="Chromosome"/>
</dbReference>
<keyword evidence="2" id="KW-0560">Oxidoreductase</keyword>
<reference evidence="6 7" key="1">
    <citation type="journal article" date="2010" name="Stand. Genomic Sci.">
        <title>Complete genome sequence of Desulfarculus baarsii type strain (2st14).</title>
        <authorList>
            <person name="Sun H."/>
            <person name="Spring S."/>
            <person name="Lapidus A."/>
            <person name="Davenport K."/>
            <person name="Del Rio T.G."/>
            <person name="Tice H."/>
            <person name="Nolan M."/>
            <person name="Copeland A."/>
            <person name="Cheng J.F."/>
            <person name="Lucas S."/>
            <person name="Tapia R."/>
            <person name="Goodwin L."/>
            <person name="Pitluck S."/>
            <person name="Ivanova N."/>
            <person name="Pagani I."/>
            <person name="Mavromatis K."/>
            <person name="Ovchinnikova G."/>
            <person name="Pati A."/>
            <person name="Chen A."/>
            <person name="Palaniappan K."/>
            <person name="Hauser L."/>
            <person name="Chang Y.J."/>
            <person name="Jeffries C.D."/>
            <person name="Detter J.C."/>
            <person name="Han C."/>
            <person name="Rohde M."/>
            <person name="Brambilla E."/>
            <person name="Goker M."/>
            <person name="Woyke T."/>
            <person name="Bristow J."/>
            <person name="Eisen J.A."/>
            <person name="Markowitz V."/>
            <person name="Hugenholtz P."/>
            <person name="Kyrpides N.C."/>
            <person name="Klenk H.P."/>
            <person name="Land M."/>
        </authorList>
    </citation>
    <scope>NUCLEOTIDE SEQUENCE [LARGE SCALE GENOMIC DNA]</scope>
    <source>
        <strain evidence="7">ATCC 33931 / DSM 2075 / LMG 7858 / VKM B-1802 / 2st14</strain>
    </source>
</reference>
<dbReference type="RefSeq" id="WP_013258957.1">
    <property type="nucleotide sequence ID" value="NC_014365.1"/>
</dbReference>
<dbReference type="AlphaFoldDB" id="E1QIX3"/>
<dbReference type="GO" id="GO:0016491">
    <property type="term" value="F:oxidoreductase activity"/>
    <property type="evidence" value="ECO:0007669"/>
    <property type="project" value="UniProtKB-KW"/>
</dbReference>
<dbReference type="GO" id="GO:0046872">
    <property type="term" value="F:metal ion binding"/>
    <property type="evidence" value="ECO:0007669"/>
    <property type="project" value="UniProtKB-KW"/>
</dbReference>
<organism evidence="6 7">
    <name type="scientific">Desulfarculus baarsii (strain ATCC 33931 / DSM 2075 / LMG 7858 / VKM B-1802 / 2st14)</name>
    <dbReference type="NCBI Taxonomy" id="644282"/>
    <lineage>
        <taxon>Bacteria</taxon>
        <taxon>Pseudomonadati</taxon>
        <taxon>Thermodesulfobacteriota</taxon>
        <taxon>Desulfarculia</taxon>
        <taxon>Desulfarculales</taxon>
        <taxon>Desulfarculaceae</taxon>
        <taxon>Desulfarculus</taxon>
    </lineage>
</organism>
<evidence type="ECO:0000256" key="3">
    <source>
        <dbReference type="ARBA" id="ARBA00023004"/>
    </source>
</evidence>
<dbReference type="GO" id="GO:0051536">
    <property type="term" value="F:iron-sulfur cluster binding"/>
    <property type="evidence" value="ECO:0007669"/>
    <property type="project" value="UniProtKB-KW"/>
</dbReference>
<evidence type="ECO:0000313" key="7">
    <source>
        <dbReference type="Proteomes" id="UP000009047"/>
    </source>
</evidence>
<keyword evidence="3" id="KW-0408">Iron</keyword>
<sequence>MASFEPIIVAFACEYCAYTAADMAGIQRLSYPANVNVIKVPCTGKVDVLHIMRALQKGADGVLVAGCLDGDCHFKKGNNRAAKRVEYVQKTLNDIGIGGERVQMAYMSAGQGNVFASVATEFTEKIRALGPNPIKGGAQKAAA</sequence>
<dbReference type="InterPro" id="IPR003813">
    <property type="entry name" value="MvhD/FlpD"/>
</dbReference>
<name>E1QIX3_DESB2</name>
<dbReference type="KEGG" id="dbr:Deba_2151"/>
<feature type="domain" description="F420-non-reducing hydrogenase iron-sulfur subunit D" evidence="5">
    <location>
        <begin position="8"/>
        <end position="130"/>
    </location>
</feature>
<dbReference type="eggNOG" id="COG1908">
    <property type="taxonomic scope" value="Bacteria"/>
</dbReference>
<dbReference type="OrthoDB" id="9785566at2"/>